<dbReference type="Pfam" id="PF03602">
    <property type="entry name" value="Cons_hypoth95"/>
    <property type="match status" value="1"/>
</dbReference>
<dbReference type="Proteomes" id="UP000267536">
    <property type="component" value="Unassembled WGS sequence"/>
</dbReference>
<dbReference type="PANTHER" id="PTHR18895">
    <property type="entry name" value="HEMK METHYLTRANSFERASE"/>
    <property type="match status" value="1"/>
</dbReference>
<dbReference type="RefSeq" id="WP_123932010.1">
    <property type="nucleotide sequence ID" value="NZ_JBPSDP010000013.1"/>
</dbReference>
<dbReference type="Gene3D" id="1.10.8.10">
    <property type="entry name" value="DNA helicase RuvA subunit, C-terminal domain"/>
    <property type="match status" value="1"/>
</dbReference>
<evidence type="ECO:0000313" key="6">
    <source>
        <dbReference type="EMBL" id="RPA58028.1"/>
    </source>
</evidence>
<dbReference type="PROSITE" id="PS00092">
    <property type="entry name" value="N6_MTASE"/>
    <property type="match status" value="1"/>
</dbReference>
<dbReference type="InterPro" id="IPR004556">
    <property type="entry name" value="HemK-like"/>
</dbReference>
<dbReference type="GO" id="GO:0032259">
    <property type="term" value="P:methylation"/>
    <property type="evidence" value="ECO:0007669"/>
    <property type="project" value="UniProtKB-KW"/>
</dbReference>
<feature type="binding site" evidence="4">
    <location>
        <position position="142"/>
    </location>
    <ligand>
        <name>S-adenosyl-L-methionine</name>
        <dbReference type="ChEBI" id="CHEBI:59789"/>
    </ligand>
</feature>
<dbReference type="InterPro" id="IPR050320">
    <property type="entry name" value="N5-glutamine_MTase"/>
</dbReference>
<evidence type="ECO:0000256" key="1">
    <source>
        <dbReference type="ARBA" id="ARBA00022603"/>
    </source>
</evidence>
<name>A0A3N4G7G6_9ACTN</name>
<dbReference type="CDD" id="cd02440">
    <property type="entry name" value="AdoMet_MTases"/>
    <property type="match status" value="1"/>
</dbReference>
<comment type="caution">
    <text evidence="4">Lacks conserved residue(s) required for the propagation of feature annotation.</text>
</comment>
<keyword evidence="3 4" id="KW-0949">S-adenosyl-L-methionine</keyword>
<dbReference type="EMBL" id="RKMH01000013">
    <property type="protein sequence ID" value="RPA58028.1"/>
    <property type="molecule type" value="Genomic_DNA"/>
</dbReference>
<comment type="caution">
    <text evidence="6">The sequence shown here is derived from an EMBL/GenBank/DDBJ whole genome shotgun (WGS) entry which is preliminary data.</text>
</comment>
<dbReference type="InterPro" id="IPR029063">
    <property type="entry name" value="SAM-dependent_MTases_sf"/>
</dbReference>
<reference evidence="6 7" key="1">
    <citation type="submission" date="2018-11" db="EMBL/GenBank/DDBJ databases">
        <title>Draft genome sequence of Gordonia sp. RS15-1S isolated from rice stems.</title>
        <authorList>
            <person name="Muangham S."/>
        </authorList>
    </citation>
    <scope>NUCLEOTIDE SEQUENCE [LARGE SCALE GENOMIC DNA]</scope>
    <source>
        <strain evidence="6 7">RS15-1S</strain>
    </source>
</reference>
<organism evidence="6 7">
    <name type="scientific">Gordonia oryzae</name>
    <dbReference type="NCBI Taxonomy" id="2487349"/>
    <lineage>
        <taxon>Bacteria</taxon>
        <taxon>Bacillati</taxon>
        <taxon>Actinomycetota</taxon>
        <taxon>Actinomycetes</taxon>
        <taxon>Mycobacteriales</taxon>
        <taxon>Gordoniaceae</taxon>
        <taxon>Gordonia</taxon>
    </lineage>
</organism>
<evidence type="ECO:0000313" key="7">
    <source>
        <dbReference type="Proteomes" id="UP000267536"/>
    </source>
</evidence>
<evidence type="ECO:0000259" key="5">
    <source>
        <dbReference type="Pfam" id="PF17827"/>
    </source>
</evidence>
<comment type="function">
    <text evidence="4">Methylates the class 1 translation termination release factors RF1/PrfA and RF2/PrfB on the glutamine residue of the universally conserved GGQ motif.</text>
</comment>
<keyword evidence="2 4" id="KW-0808">Transferase</keyword>
<dbReference type="NCBIfam" id="TIGR03534">
    <property type="entry name" value="RF_mod_PrmC"/>
    <property type="match status" value="1"/>
</dbReference>
<evidence type="ECO:0000256" key="2">
    <source>
        <dbReference type="ARBA" id="ARBA00022679"/>
    </source>
</evidence>
<comment type="similarity">
    <text evidence="4">Belongs to the protein N5-glutamine methyltransferase family. PrmC subfamily.</text>
</comment>
<dbReference type="InterPro" id="IPR002052">
    <property type="entry name" value="DNA_methylase_N6_adenine_CS"/>
</dbReference>
<proteinExistence type="inferred from homology"/>
<comment type="catalytic activity">
    <reaction evidence="4">
        <text>L-glutaminyl-[peptide chain release factor] + S-adenosyl-L-methionine = N(5)-methyl-L-glutaminyl-[peptide chain release factor] + S-adenosyl-L-homocysteine + H(+)</text>
        <dbReference type="Rhea" id="RHEA:42896"/>
        <dbReference type="Rhea" id="RHEA-COMP:10271"/>
        <dbReference type="Rhea" id="RHEA-COMP:10272"/>
        <dbReference type="ChEBI" id="CHEBI:15378"/>
        <dbReference type="ChEBI" id="CHEBI:30011"/>
        <dbReference type="ChEBI" id="CHEBI:57856"/>
        <dbReference type="ChEBI" id="CHEBI:59789"/>
        <dbReference type="ChEBI" id="CHEBI:61891"/>
        <dbReference type="EC" id="2.1.1.297"/>
    </reaction>
</comment>
<dbReference type="OrthoDB" id="9800643at2"/>
<dbReference type="InterPro" id="IPR019874">
    <property type="entry name" value="RF_methyltr_PrmC"/>
</dbReference>
<feature type="domain" description="Release factor glutamine methyltransferase N-terminal" evidence="5">
    <location>
        <begin position="7"/>
        <end position="75"/>
    </location>
</feature>
<dbReference type="Pfam" id="PF17827">
    <property type="entry name" value="PrmC_N"/>
    <property type="match status" value="1"/>
</dbReference>
<dbReference type="SUPFAM" id="SSF53335">
    <property type="entry name" value="S-adenosyl-L-methionine-dependent methyltransferases"/>
    <property type="match status" value="1"/>
</dbReference>
<feature type="binding site" evidence="4">
    <location>
        <begin position="191"/>
        <end position="194"/>
    </location>
    <ligand>
        <name>substrate</name>
    </ligand>
</feature>
<dbReference type="PANTHER" id="PTHR18895:SF74">
    <property type="entry name" value="MTRF1L RELEASE FACTOR GLUTAMINE METHYLTRANSFERASE"/>
    <property type="match status" value="1"/>
</dbReference>
<evidence type="ECO:0000256" key="4">
    <source>
        <dbReference type="HAMAP-Rule" id="MF_02126"/>
    </source>
</evidence>
<dbReference type="GO" id="GO:0102559">
    <property type="term" value="F:peptide chain release factor N(5)-glutamine methyltransferase activity"/>
    <property type="evidence" value="ECO:0007669"/>
    <property type="project" value="UniProtKB-EC"/>
</dbReference>
<dbReference type="AlphaFoldDB" id="A0A3N4G7G6"/>
<feature type="binding site" evidence="4">
    <location>
        <position position="191"/>
    </location>
    <ligand>
        <name>S-adenosyl-L-methionine</name>
        <dbReference type="ChEBI" id="CHEBI:59789"/>
    </ligand>
</feature>
<sequence length="286" mass="29772">MTRSVRDAIASATTVLASAGVDSPAADAQWLLAHILGMSRGRLLLVDDISDAVAKDYDGLVAARARRIPLQYLTGSASFGPVELAVGPGVFIPRPETELLYAWALEVAEGESPTIVDLCSGSGALAIALAVSLPGARVYAVERSPIAAQWLRRNVDGAGVADRVHVHLGDATDPAAVLAFVGGPVDLVVSNPPYVPTGMQVPQEVQADPVDAVFGGSDGMSVITPMVGVISQILRSGGRVGIEHDDTTSASVVGVMTGSGVFDEVQDHRDLAGRQRFVTARARMDR</sequence>
<evidence type="ECO:0000256" key="3">
    <source>
        <dbReference type="ARBA" id="ARBA00022691"/>
    </source>
</evidence>
<dbReference type="NCBIfam" id="TIGR00536">
    <property type="entry name" value="hemK_fam"/>
    <property type="match status" value="1"/>
</dbReference>
<dbReference type="EC" id="2.1.1.297" evidence="4"/>
<dbReference type="InterPro" id="IPR040758">
    <property type="entry name" value="PrmC_N"/>
</dbReference>
<dbReference type="GO" id="GO:0003676">
    <property type="term" value="F:nucleic acid binding"/>
    <property type="evidence" value="ECO:0007669"/>
    <property type="project" value="InterPro"/>
</dbReference>
<dbReference type="Gene3D" id="3.40.50.150">
    <property type="entry name" value="Vaccinia Virus protein VP39"/>
    <property type="match status" value="1"/>
</dbReference>
<accession>A0A3N4G7G6</accession>
<protein>
    <recommendedName>
        <fullName evidence="4">Release factor glutamine methyltransferase</fullName>
        <shortName evidence="4">RF MTase</shortName>
        <ecNumber evidence="4">2.1.1.297</ecNumber>
    </recommendedName>
    <alternativeName>
        <fullName evidence="4">N5-glutamine methyltransferase PrmC</fullName>
    </alternativeName>
    <alternativeName>
        <fullName evidence="4">Protein-(glutamine-N5) MTase PrmC</fullName>
    </alternativeName>
    <alternativeName>
        <fullName evidence="4">Protein-glutamine N-methyltransferase PrmC</fullName>
    </alternativeName>
</protein>
<gene>
    <name evidence="4 6" type="primary">prmC</name>
    <name evidence="6" type="ORF">EF294_16600</name>
</gene>
<keyword evidence="7" id="KW-1185">Reference proteome</keyword>
<dbReference type="HAMAP" id="MF_02126">
    <property type="entry name" value="RF_methyltr_PrmC"/>
    <property type="match status" value="1"/>
</dbReference>
<keyword evidence="1 4" id="KW-0489">Methyltransferase</keyword>